<name>A0A0M6WPH8_9FIRM</name>
<dbReference type="EMBL" id="CVRR01000024">
    <property type="protein sequence ID" value="CRL39467.1"/>
    <property type="molecule type" value="Genomic_DNA"/>
</dbReference>
<dbReference type="SUPFAM" id="SSF52091">
    <property type="entry name" value="SpoIIaa-like"/>
    <property type="match status" value="1"/>
</dbReference>
<protein>
    <recommendedName>
        <fullName evidence="3">STAS domain-containing protein</fullName>
    </recommendedName>
</protein>
<dbReference type="AlphaFoldDB" id="A0A0M6WPH8"/>
<evidence type="ECO:0000313" key="2">
    <source>
        <dbReference type="Proteomes" id="UP000049979"/>
    </source>
</evidence>
<dbReference type="Gene3D" id="3.30.750.24">
    <property type="entry name" value="STAS domain"/>
    <property type="match status" value="1"/>
</dbReference>
<sequence length="302" mass="34972">MMDQEELVFHFDKNLQNTLSSYKKLIELFHLLDSAENGHFVLDFTNVSFLSANLLAVLGCCVDNTMTNRNHSIKVRNLHPKIKAVMRKNGFNRYFTWEDLEDRFHSTMDYSIYEATTEKLVDFEKYLLLNVFSRGDIPLMNPAYKNCIIDNLLEMFNNVIDHANSNYVYVCGQFFPHSGNLTFSIVDIGRTILENVELYMTENNMKKPDNSLQWAILPGHSTKTEQAPGGLGFSTLLYFLKKNRGEFILISGNEAYELNKNNKDRFNRIEKFFPGTIVTVTINLKDEQAYLYDEATNNVIIF</sequence>
<keyword evidence="2" id="KW-1185">Reference proteome</keyword>
<dbReference type="InterPro" id="IPR036513">
    <property type="entry name" value="STAS_dom_sf"/>
</dbReference>
<evidence type="ECO:0008006" key="3">
    <source>
        <dbReference type="Google" id="ProtNLM"/>
    </source>
</evidence>
<accession>A0A0M6WPH8</accession>
<gene>
    <name evidence="1" type="ORF">M72_29771</name>
</gene>
<evidence type="ECO:0000313" key="1">
    <source>
        <dbReference type="EMBL" id="CRL39467.1"/>
    </source>
</evidence>
<dbReference type="OrthoDB" id="2047848at2"/>
<dbReference type="RefSeq" id="WP_141652727.1">
    <property type="nucleotide sequence ID" value="NZ_CP173697.1"/>
</dbReference>
<reference evidence="2" key="1">
    <citation type="submission" date="2015-05" db="EMBL/GenBank/DDBJ databases">
        <authorList>
            <consortium name="Pathogen Informatics"/>
        </authorList>
    </citation>
    <scope>NUCLEOTIDE SEQUENCE [LARGE SCALE GENOMIC DNA]</scope>
    <source>
        <strain evidence="2">M72</strain>
    </source>
</reference>
<proteinExistence type="predicted"/>
<dbReference type="Proteomes" id="UP000049979">
    <property type="component" value="Unassembled WGS sequence"/>
</dbReference>
<organism evidence="1 2">
    <name type="scientific">Roseburia faecis</name>
    <dbReference type="NCBI Taxonomy" id="301302"/>
    <lineage>
        <taxon>Bacteria</taxon>
        <taxon>Bacillati</taxon>
        <taxon>Bacillota</taxon>
        <taxon>Clostridia</taxon>
        <taxon>Lachnospirales</taxon>
        <taxon>Lachnospiraceae</taxon>
        <taxon>Roseburia</taxon>
    </lineage>
</organism>